<gene>
    <name evidence="4" type="ORF">BGZ99_009096</name>
</gene>
<feature type="transmembrane region" description="Helical" evidence="3">
    <location>
        <begin position="281"/>
        <end position="305"/>
    </location>
</feature>
<dbReference type="InterPro" id="IPR038770">
    <property type="entry name" value="Na+/solute_symporter_sf"/>
</dbReference>
<dbReference type="Gene3D" id="1.20.1530.20">
    <property type="match status" value="2"/>
</dbReference>
<dbReference type="OrthoDB" id="188035at2759"/>
<keyword evidence="3" id="KW-0472">Membrane</keyword>
<dbReference type="EMBL" id="JAAAIP010000748">
    <property type="protein sequence ID" value="KAG0313064.1"/>
    <property type="molecule type" value="Genomic_DNA"/>
</dbReference>
<feature type="transmembrane region" description="Helical" evidence="3">
    <location>
        <begin position="389"/>
        <end position="411"/>
    </location>
</feature>
<dbReference type="PANTHER" id="PTHR18640:SF5">
    <property type="entry name" value="SODIUM_BILE ACID COTRANSPORTER 7"/>
    <property type="match status" value="1"/>
</dbReference>
<feature type="compositionally biased region" description="Polar residues" evidence="2">
    <location>
        <begin position="15"/>
        <end position="29"/>
    </location>
</feature>
<feature type="transmembrane region" description="Helical" evidence="3">
    <location>
        <begin position="186"/>
        <end position="203"/>
    </location>
</feature>
<sequence length="613" mass="67544">MLPSPSLNPRADGTSPASPDHSSPNSATHSAIGDSIPAPVLVNEHPQTHLHIASTDATVVQVDSPYSVSQEHRHTDSKHHHPDLGYEFDDGNQGQAAESSLTASSTTEVPVDEPSVIPADQEIDQEQDQKAAAAAAAAAKKAKWKAQAWDIWMKNWFLLGLIIVIILARYFPGWGRSKGPIRPEYSVKYGITSIIFLLSGLSLKTKDLLISAMNYRAHLMVQLTSYIVIPLFVRAITALVGLSSFNATLLAGMAVTSATPTTISSNVVMTSNSGGNESLALFNAAFGNLLGVFISPVIVLILLQHTPETPSGKHGLDYAVILRDLGTTILLPIIIGQVYLHYFPKSVAWAKSKVHFPSLNSACLLILVWTVFCDAFYNDTFSGVTAGEIIAIGVMQLFVFWTMTFFLAFVARTRPAKIRILKIMELNQKEQERREAQLEEQVEGEHELIEDGQVDYSHITTDLSLPRTKTQQFVEPMNKRDTVAILFCGATKSVAVGIPLIKILYSDPSQAALAGLLATPLLIYHVEQLFSGAFMVSWLKSWVTRGEETLASFEKKDRKKKFRWIRRRRGQEQEQEETMQEETIQDPSSVMTSSSTTVSIKDKKIDTQKPTVA</sequence>
<evidence type="ECO:0000313" key="5">
    <source>
        <dbReference type="Proteomes" id="UP000738325"/>
    </source>
</evidence>
<evidence type="ECO:0000256" key="3">
    <source>
        <dbReference type="SAM" id="Phobius"/>
    </source>
</evidence>
<reference evidence="4" key="1">
    <citation type="journal article" date="2020" name="Fungal Divers.">
        <title>Resolving the Mortierellaceae phylogeny through synthesis of multi-gene phylogenetics and phylogenomics.</title>
        <authorList>
            <person name="Vandepol N."/>
            <person name="Liber J."/>
            <person name="Desiro A."/>
            <person name="Na H."/>
            <person name="Kennedy M."/>
            <person name="Barry K."/>
            <person name="Grigoriev I.V."/>
            <person name="Miller A.N."/>
            <person name="O'Donnell K."/>
            <person name="Stajich J.E."/>
            <person name="Bonito G."/>
        </authorList>
    </citation>
    <scope>NUCLEOTIDE SEQUENCE</scope>
    <source>
        <strain evidence="4">REB-010B</strain>
    </source>
</reference>
<dbReference type="InterPro" id="IPR016833">
    <property type="entry name" value="Put_Na-Bile_cotransptr"/>
</dbReference>
<keyword evidence="3" id="KW-0812">Transmembrane</keyword>
<name>A0A9P6UMM6_9FUNG</name>
<feature type="compositionally biased region" description="Acidic residues" evidence="2">
    <location>
        <begin position="573"/>
        <end position="584"/>
    </location>
</feature>
<proteinExistence type="predicted"/>
<feature type="compositionally biased region" description="Low complexity" evidence="2">
    <location>
        <begin position="96"/>
        <end position="108"/>
    </location>
</feature>
<dbReference type="AlphaFoldDB" id="A0A9P6UMM6"/>
<evidence type="ECO:0000256" key="2">
    <source>
        <dbReference type="SAM" id="MobiDB-lite"/>
    </source>
</evidence>
<feature type="transmembrane region" description="Helical" evidence="3">
    <location>
        <begin position="151"/>
        <end position="171"/>
    </location>
</feature>
<keyword evidence="3" id="KW-1133">Transmembrane helix</keyword>
<protein>
    <submittedName>
        <fullName evidence="4">Uncharacterized protein</fullName>
    </submittedName>
</protein>
<feature type="region of interest" description="Disordered" evidence="2">
    <location>
        <begin position="566"/>
        <end position="613"/>
    </location>
</feature>
<feature type="compositionally biased region" description="Low complexity" evidence="2">
    <location>
        <begin position="588"/>
        <end position="599"/>
    </location>
</feature>
<accession>A0A9P6UMM6</accession>
<keyword evidence="1" id="KW-0175">Coiled coil</keyword>
<dbReference type="PANTHER" id="PTHR18640">
    <property type="entry name" value="SOLUTE CARRIER FAMILY 10 MEMBER 7"/>
    <property type="match status" value="1"/>
</dbReference>
<dbReference type="Proteomes" id="UP000738325">
    <property type="component" value="Unassembled WGS sequence"/>
</dbReference>
<evidence type="ECO:0000313" key="4">
    <source>
        <dbReference type="EMBL" id="KAG0313064.1"/>
    </source>
</evidence>
<feature type="transmembrane region" description="Helical" evidence="3">
    <location>
        <begin position="354"/>
        <end position="377"/>
    </location>
</feature>
<feature type="transmembrane region" description="Helical" evidence="3">
    <location>
        <begin position="325"/>
        <end position="342"/>
    </location>
</feature>
<feature type="region of interest" description="Disordered" evidence="2">
    <location>
        <begin position="1"/>
        <end position="38"/>
    </location>
</feature>
<keyword evidence="5" id="KW-1185">Reference proteome</keyword>
<dbReference type="GO" id="GO:0005886">
    <property type="term" value="C:plasma membrane"/>
    <property type="evidence" value="ECO:0007669"/>
    <property type="project" value="TreeGrafter"/>
</dbReference>
<feature type="coiled-coil region" evidence="1">
    <location>
        <begin position="421"/>
        <end position="448"/>
    </location>
</feature>
<dbReference type="Pfam" id="PF13593">
    <property type="entry name" value="SBF_like"/>
    <property type="match status" value="1"/>
</dbReference>
<feature type="transmembrane region" description="Helical" evidence="3">
    <location>
        <begin position="223"/>
        <end position="243"/>
    </location>
</feature>
<organism evidence="4 5">
    <name type="scientific">Dissophora globulifera</name>
    <dbReference type="NCBI Taxonomy" id="979702"/>
    <lineage>
        <taxon>Eukaryota</taxon>
        <taxon>Fungi</taxon>
        <taxon>Fungi incertae sedis</taxon>
        <taxon>Mucoromycota</taxon>
        <taxon>Mortierellomycotina</taxon>
        <taxon>Mortierellomycetes</taxon>
        <taxon>Mortierellales</taxon>
        <taxon>Mortierellaceae</taxon>
        <taxon>Dissophora</taxon>
    </lineage>
</organism>
<evidence type="ECO:0000256" key="1">
    <source>
        <dbReference type="SAM" id="Coils"/>
    </source>
</evidence>
<feature type="region of interest" description="Disordered" evidence="2">
    <location>
        <begin position="66"/>
        <end position="113"/>
    </location>
</feature>
<comment type="caution">
    <text evidence="4">The sequence shown here is derived from an EMBL/GenBank/DDBJ whole genome shotgun (WGS) entry which is preliminary data.</text>
</comment>